<accession>A0ABQ8LA87</accession>
<dbReference type="InterPro" id="IPR012337">
    <property type="entry name" value="RNaseH-like_sf"/>
</dbReference>
<proteinExistence type="predicted"/>
<dbReference type="Proteomes" id="UP000830375">
    <property type="component" value="Unassembled WGS sequence"/>
</dbReference>
<dbReference type="SUPFAM" id="SSF53098">
    <property type="entry name" value="Ribonuclease H-like"/>
    <property type="match status" value="1"/>
</dbReference>
<gene>
    <name evidence="1" type="ORF">H4Q32_030404</name>
</gene>
<dbReference type="InterPro" id="IPR036397">
    <property type="entry name" value="RNaseH_sf"/>
</dbReference>
<name>A0ABQ8LA87_LABRO</name>
<dbReference type="Gene3D" id="3.30.420.10">
    <property type="entry name" value="Ribonuclease H-like superfamily/Ribonuclease H"/>
    <property type="match status" value="1"/>
</dbReference>
<protein>
    <submittedName>
        <fullName evidence="1">Gag-Pol polyprotein</fullName>
    </submittedName>
</protein>
<dbReference type="EMBL" id="JACTAM010000444">
    <property type="protein sequence ID" value="KAI2647295.1"/>
    <property type="molecule type" value="Genomic_DNA"/>
</dbReference>
<reference evidence="1 2" key="1">
    <citation type="submission" date="2022-01" db="EMBL/GenBank/DDBJ databases">
        <title>A high-quality chromosome-level genome assembly of rohu carp, Labeo rohita.</title>
        <authorList>
            <person name="Arick M.A. II"/>
            <person name="Hsu C.-Y."/>
            <person name="Magbanua Z."/>
            <person name="Pechanova O."/>
            <person name="Grover C."/>
            <person name="Miller E."/>
            <person name="Thrash A."/>
            <person name="Ezzel L."/>
            <person name="Alam S."/>
            <person name="Benzie J."/>
            <person name="Hamilton M."/>
            <person name="Karsi A."/>
            <person name="Lawrence M.L."/>
            <person name="Peterson D.G."/>
        </authorList>
    </citation>
    <scope>NUCLEOTIDE SEQUENCE [LARGE SCALE GENOMIC DNA]</scope>
    <source>
        <strain evidence="2">BAU-BD-2019</strain>
        <tissue evidence="1">Blood</tissue>
    </source>
</reference>
<evidence type="ECO:0000313" key="1">
    <source>
        <dbReference type="EMBL" id="KAI2647295.1"/>
    </source>
</evidence>
<comment type="caution">
    <text evidence="1">The sequence shown here is derived from an EMBL/GenBank/DDBJ whole genome shotgun (WGS) entry which is preliminary data.</text>
</comment>
<keyword evidence="2" id="KW-1185">Reference proteome</keyword>
<organism evidence="1 2">
    <name type="scientific">Labeo rohita</name>
    <name type="common">Indian major carp</name>
    <name type="synonym">Cyprinus rohita</name>
    <dbReference type="NCBI Taxonomy" id="84645"/>
    <lineage>
        <taxon>Eukaryota</taxon>
        <taxon>Metazoa</taxon>
        <taxon>Chordata</taxon>
        <taxon>Craniata</taxon>
        <taxon>Vertebrata</taxon>
        <taxon>Euteleostomi</taxon>
        <taxon>Actinopterygii</taxon>
        <taxon>Neopterygii</taxon>
        <taxon>Teleostei</taxon>
        <taxon>Ostariophysi</taxon>
        <taxon>Cypriniformes</taxon>
        <taxon>Cyprinidae</taxon>
        <taxon>Labeoninae</taxon>
        <taxon>Labeonini</taxon>
        <taxon>Labeo</taxon>
    </lineage>
</organism>
<evidence type="ECO:0000313" key="2">
    <source>
        <dbReference type="Proteomes" id="UP000830375"/>
    </source>
</evidence>
<sequence length="144" mass="16452">MAILWAPCWIEEVREKVFICSDSAAALETIRAGKSKVCRDIVNYILSYHFCWVPGHAGVLGNKQADYIAKESLVREIDIYASLGRVERREMRRYEEQRRKMMEELRKDGLVGAEIKDVLKSGVIGQGKKNLCNFLVNTGLMSRI</sequence>